<dbReference type="Gene3D" id="1.10.287.20">
    <property type="entry name" value="Ubiquinol-cytochrome C reductase hinge domain"/>
    <property type="match status" value="1"/>
</dbReference>
<feature type="chain" id="PRO_5033029228" description="Ubiquinol-cytochrome C reductase hinge domain-containing protein" evidence="10">
    <location>
        <begin position="27"/>
        <end position="97"/>
    </location>
</feature>
<evidence type="ECO:0000256" key="4">
    <source>
        <dbReference type="ARBA" id="ARBA00022660"/>
    </source>
</evidence>
<dbReference type="InterPro" id="IPR003422">
    <property type="entry name" value="Cyt_b-c1_6"/>
</dbReference>
<reference evidence="12" key="1">
    <citation type="journal article" date="2020" name="G3 (Bethesda)">
        <title>High-Quality Assemblies for Three Invasive Social Wasps from the &lt;i&gt;Vespula&lt;/i&gt; Genus.</title>
        <authorList>
            <person name="Harrop T.W.R."/>
            <person name="Guhlin J."/>
            <person name="McLaughlin G.M."/>
            <person name="Permina E."/>
            <person name="Stockwell P."/>
            <person name="Gilligan J."/>
            <person name="Le Lec M.F."/>
            <person name="Gruber M.A.M."/>
            <person name="Quinn O."/>
            <person name="Lovegrove M."/>
            <person name="Duncan E.J."/>
            <person name="Remnant E.J."/>
            <person name="Van Eeckhoven J."/>
            <person name="Graham B."/>
            <person name="Knapp R.A."/>
            <person name="Langford K.W."/>
            <person name="Kronenberg Z."/>
            <person name="Press M.O."/>
            <person name="Eacker S.M."/>
            <person name="Wilson-Rankin E.E."/>
            <person name="Purcell J."/>
            <person name="Lester P.J."/>
            <person name="Dearden P.K."/>
        </authorList>
    </citation>
    <scope>NUCLEOTIDE SEQUENCE</scope>
    <source>
        <strain evidence="12">Marl-1</strain>
    </source>
</reference>
<sequence>MFFVFLLALIGGSGNFIGNFLPKVKADEEDEELVDPQTVLREQCSAKHCEKLKEILNTCNDRVNSRKQTEETCLEELVDYVQCVDHCVAKTLFSKLK</sequence>
<dbReference type="Pfam" id="PF02320">
    <property type="entry name" value="UCR_hinge"/>
    <property type="match status" value="1"/>
</dbReference>
<dbReference type="FunFam" id="1.10.287.20:FF:000001">
    <property type="entry name" value="Cytochrome b-c1 complex subunit 6"/>
    <property type="match status" value="1"/>
</dbReference>
<comment type="similarity">
    <text evidence="2">Belongs to the UQCRH/QCR6 family.</text>
</comment>
<dbReference type="InterPro" id="IPR023184">
    <property type="entry name" value="Ubol_cytC_Rdtase_hinge_dom"/>
</dbReference>
<dbReference type="PANTHER" id="PTHR15336:SF0">
    <property type="entry name" value="CYTOCHROME B-C1 COMPLEX SUBUNIT 6, MITOCHONDRIAL"/>
    <property type="match status" value="1"/>
</dbReference>
<keyword evidence="3" id="KW-0813">Transport</keyword>
<evidence type="ECO:0000256" key="8">
    <source>
        <dbReference type="ARBA" id="ARBA00023136"/>
    </source>
</evidence>
<keyword evidence="7" id="KW-0496">Mitochondrion</keyword>
<evidence type="ECO:0000313" key="13">
    <source>
        <dbReference type="Proteomes" id="UP000614350"/>
    </source>
</evidence>
<evidence type="ECO:0000256" key="10">
    <source>
        <dbReference type="SAM" id="SignalP"/>
    </source>
</evidence>
<evidence type="ECO:0000313" key="12">
    <source>
        <dbReference type="EMBL" id="KAF7385772.1"/>
    </source>
</evidence>
<dbReference type="PANTHER" id="PTHR15336">
    <property type="entry name" value="UBIQUINOL-CYTOCHROME C REDUCTASE COMPLEX 7.8 KDA PROTEIN"/>
    <property type="match status" value="1"/>
</dbReference>
<dbReference type="Proteomes" id="UP000614350">
    <property type="component" value="Unassembled WGS sequence"/>
</dbReference>
<comment type="subcellular location">
    <subcellularLocation>
        <location evidence="1">Mitochondrion inner membrane</location>
        <topology evidence="1">Peripheral membrane protein</topology>
        <orientation evidence="1">Intermembrane side</orientation>
    </subcellularLocation>
</comment>
<evidence type="ECO:0000256" key="5">
    <source>
        <dbReference type="ARBA" id="ARBA00022792"/>
    </source>
</evidence>
<gene>
    <name evidence="12" type="ORF">HZH66_011614</name>
</gene>
<feature type="domain" description="Ubiquinol-cytochrome C reductase hinge" evidence="11">
    <location>
        <begin position="35"/>
        <end position="97"/>
    </location>
</feature>
<evidence type="ECO:0000256" key="9">
    <source>
        <dbReference type="ARBA" id="ARBA00023157"/>
    </source>
</evidence>
<dbReference type="SUPFAM" id="SSF81531">
    <property type="entry name" value="Non-heme 11 kDa protein of cytochrome bc1 complex (Ubiquinol-cytochrome c reductase)"/>
    <property type="match status" value="1"/>
</dbReference>
<name>A0A834MUF8_VESVU</name>
<dbReference type="GO" id="GO:0006122">
    <property type="term" value="P:mitochondrial electron transport, ubiquinol to cytochrome c"/>
    <property type="evidence" value="ECO:0007669"/>
    <property type="project" value="InterPro"/>
</dbReference>
<protein>
    <recommendedName>
        <fullName evidence="11">Ubiquinol-cytochrome C reductase hinge domain-containing protein</fullName>
    </recommendedName>
</protein>
<evidence type="ECO:0000256" key="7">
    <source>
        <dbReference type="ARBA" id="ARBA00023128"/>
    </source>
</evidence>
<evidence type="ECO:0000256" key="6">
    <source>
        <dbReference type="ARBA" id="ARBA00022982"/>
    </source>
</evidence>
<keyword evidence="4" id="KW-0679">Respiratory chain</keyword>
<dbReference type="InterPro" id="IPR036811">
    <property type="entry name" value="Ubol_cytC_Rdtase_hinge_dom_sf"/>
</dbReference>
<evidence type="ECO:0000259" key="11">
    <source>
        <dbReference type="Pfam" id="PF02320"/>
    </source>
</evidence>
<dbReference type="AlphaFoldDB" id="A0A834MUF8"/>
<keyword evidence="13" id="KW-1185">Reference proteome</keyword>
<keyword evidence="9" id="KW-1015">Disulfide bond</keyword>
<evidence type="ECO:0000256" key="1">
    <source>
        <dbReference type="ARBA" id="ARBA00004137"/>
    </source>
</evidence>
<evidence type="ECO:0000256" key="3">
    <source>
        <dbReference type="ARBA" id="ARBA00022448"/>
    </source>
</evidence>
<keyword evidence="5" id="KW-0999">Mitochondrion inner membrane</keyword>
<keyword evidence="8" id="KW-0472">Membrane</keyword>
<proteinExistence type="inferred from homology"/>
<accession>A0A834MUF8</accession>
<organism evidence="12 13">
    <name type="scientific">Vespula vulgaris</name>
    <name type="common">Yellow jacket</name>
    <name type="synonym">Wasp</name>
    <dbReference type="NCBI Taxonomy" id="7454"/>
    <lineage>
        <taxon>Eukaryota</taxon>
        <taxon>Metazoa</taxon>
        <taxon>Ecdysozoa</taxon>
        <taxon>Arthropoda</taxon>
        <taxon>Hexapoda</taxon>
        <taxon>Insecta</taxon>
        <taxon>Pterygota</taxon>
        <taxon>Neoptera</taxon>
        <taxon>Endopterygota</taxon>
        <taxon>Hymenoptera</taxon>
        <taxon>Apocrita</taxon>
        <taxon>Aculeata</taxon>
        <taxon>Vespoidea</taxon>
        <taxon>Vespidae</taxon>
        <taxon>Vespinae</taxon>
        <taxon>Vespula</taxon>
    </lineage>
</organism>
<comment type="caution">
    <text evidence="12">The sequence shown here is derived from an EMBL/GenBank/DDBJ whole genome shotgun (WGS) entry which is preliminary data.</text>
</comment>
<dbReference type="EMBL" id="JACSEA010000014">
    <property type="protein sequence ID" value="KAF7385772.1"/>
    <property type="molecule type" value="Genomic_DNA"/>
</dbReference>
<feature type="signal peptide" evidence="10">
    <location>
        <begin position="1"/>
        <end position="26"/>
    </location>
</feature>
<dbReference type="GO" id="GO:0005743">
    <property type="term" value="C:mitochondrial inner membrane"/>
    <property type="evidence" value="ECO:0007669"/>
    <property type="project" value="UniProtKB-SubCell"/>
</dbReference>
<evidence type="ECO:0000256" key="2">
    <source>
        <dbReference type="ARBA" id="ARBA00006498"/>
    </source>
</evidence>
<keyword evidence="6" id="KW-0249">Electron transport</keyword>
<keyword evidence="10" id="KW-0732">Signal</keyword>